<organism evidence="11 12">
    <name type="scientific">Cohnella abietis</name>
    <dbReference type="NCBI Taxonomy" id="2507935"/>
    <lineage>
        <taxon>Bacteria</taxon>
        <taxon>Bacillati</taxon>
        <taxon>Bacillota</taxon>
        <taxon>Bacilli</taxon>
        <taxon>Bacillales</taxon>
        <taxon>Paenibacillaceae</taxon>
        <taxon>Cohnella</taxon>
    </lineage>
</organism>
<keyword evidence="8" id="KW-1133">Transmembrane helix</keyword>
<dbReference type="GO" id="GO:1901678">
    <property type="term" value="P:iron coordination entity transport"/>
    <property type="evidence" value="ECO:0007669"/>
    <property type="project" value="UniProtKB-ARBA"/>
</dbReference>
<dbReference type="InterPro" id="IPR018062">
    <property type="entry name" value="HTH_AraC-typ_CS"/>
</dbReference>
<dbReference type="GO" id="GO:0003700">
    <property type="term" value="F:DNA-binding transcription factor activity"/>
    <property type="evidence" value="ECO:0007669"/>
    <property type="project" value="InterPro"/>
</dbReference>
<dbReference type="PANTHER" id="PTHR30532">
    <property type="entry name" value="IRON III DICITRATE-BINDING PERIPLASMIC PROTEIN"/>
    <property type="match status" value="1"/>
</dbReference>
<dbReference type="Proteomes" id="UP000289856">
    <property type="component" value="Chromosome"/>
</dbReference>
<evidence type="ECO:0000259" key="10">
    <source>
        <dbReference type="PROSITE" id="PS50983"/>
    </source>
</evidence>
<dbReference type="PROSITE" id="PS01124">
    <property type="entry name" value="HTH_ARAC_FAMILY_2"/>
    <property type="match status" value="1"/>
</dbReference>
<evidence type="ECO:0000256" key="1">
    <source>
        <dbReference type="ARBA" id="ARBA00004196"/>
    </source>
</evidence>
<dbReference type="PANTHER" id="PTHR30532:SF26">
    <property type="entry name" value="IRON(3+)-HYDROXAMATE-BINDING PROTEIN FHUD"/>
    <property type="match status" value="1"/>
</dbReference>
<feature type="domain" description="HTH araC/xylS-type" evidence="9">
    <location>
        <begin position="173"/>
        <end position="271"/>
    </location>
</feature>
<keyword evidence="5" id="KW-0805">Transcription regulation</keyword>
<keyword evidence="12" id="KW-1185">Reference proteome</keyword>
<dbReference type="RefSeq" id="WP_130604652.1">
    <property type="nucleotide sequence ID" value="NZ_AP019400.1"/>
</dbReference>
<dbReference type="Gene3D" id="1.10.10.60">
    <property type="entry name" value="Homeodomain-like"/>
    <property type="match status" value="2"/>
</dbReference>
<gene>
    <name evidence="11" type="ORF">KCTCHS21_01150</name>
</gene>
<dbReference type="SUPFAM" id="SSF51215">
    <property type="entry name" value="Regulatory protein AraC"/>
    <property type="match status" value="1"/>
</dbReference>
<dbReference type="Pfam" id="PF01497">
    <property type="entry name" value="Peripla_BP_2"/>
    <property type="match status" value="1"/>
</dbReference>
<reference evidence="11 12" key="1">
    <citation type="submission" date="2019-01" db="EMBL/GenBank/DDBJ databases">
        <title>Complete genome sequence of Cohnella hallensis HS21 isolated from Korean fir (Abies koreana) rhizospheric soil.</title>
        <authorList>
            <person name="Jiang L."/>
            <person name="Kang S.W."/>
            <person name="Kim S."/>
            <person name="Jung J."/>
            <person name="Kim C.Y."/>
            <person name="Kim D.H."/>
            <person name="Kim S.W."/>
            <person name="Lee J."/>
        </authorList>
    </citation>
    <scope>NUCLEOTIDE SEQUENCE [LARGE SCALE GENOMIC DNA]</scope>
    <source>
        <strain evidence="11 12">HS21</strain>
    </source>
</reference>
<dbReference type="SUPFAM" id="SSF46689">
    <property type="entry name" value="Homeodomain-like"/>
    <property type="match status" value="2"/>
</dbReference>
<dbReference type="SUPFAM" id="SSF53807">
    <property type="entry name" value="Helical backbone' metal receptor"/>
    <property type="match status" value="1"/>
</dbReference>
<dbReference type="OrthoDB" id="2660924at2"/>
<dbReference type="InterPro" id="IPR051313">
    <property type="entry name" value="Bact_iron-sidero_bind"/>
</dbReference>
<dbReference type="EMBL" id="AP019400">
    <property type="protein sequence ID" value="BBI30716.1"/>
    <property type="molecule type" value="Genomic_DNA"/>
</dbReference>
<evidence type="ECO:0000256" key="6">
    <source>
        <dbReference type="ARBA" id="ARBA00023125"/>
    </source>
</evidence>
<comment type="subcellular location">
    <subcellularLocation>
        <location evidence="1">Cell envelope</location>
    </subcellularLocation>
</comment>
<dbReference type="KEGG" id="cohn:KCTCHS21_01150"/>
<evidence type="ECO:0000256" key="7">
    <source>
        <dbReference type="ARBA" id="ARBA00023163"/>
    </source>
</evidence>
<name>A0A3T1CY00_9BACL</name>
<keyword evidence="7" id="KW-0804">Transcription</keyword>
<protein>
    <recommendedName>
        <fullName evidence="13">HTH-type transcriptional activator Btr</fullName>
    </recommendedName>
</protein>
<sequence>MSRLSLTSPYCLFLLSEIADIHLSSDDKPDMLHTHTYTLIAVTQGNGSAIVDGQRRRLLLGSCFMIPPHTILVTAAESGNKLRMYRLAFQVIPVESDAVPLGNTEQGLPLYSELSTQPFGQLKAMLRELHRHQNATDELTRFKQQIRLQEILYELYRQNDTQDLQIQSKEAVRRSIDLLHQEGGAQTSVNLLARQANIGVRQYTYLFKQLTGQSPLDYITELKINHAKRLLLISNDSLQQVAHYTGFKDVYYFSRRFKQIVGQSPKQYVSNTRREIRIVAFYYANVLISIGMLPIAANLTWWGGSYFLREQEEKIEDIGSTLSLEAISKLMPDLIIMNDSNLDDYASLSKIAPTVMIPYDSRRNIYEDTRLIGELVNKPHAANELQSRFEQLALEARRRLSSIVSLQPMAAIVRFEREGSRFSIFGDNYGRSGWPIYHGLQFRIPESIQEQLMDSGIQILQDIPLEKLPTYTENADFLFIIDEEEGTKYIAENPIWINLPAVKQGRVYVLDFERFSYFDPLSIEGQLELLTQMLLGEHK</sequence>
<keyword evidence="3" id="KW-0813">Transport</keyword>
<dbReference type="SMART" id="SM00342">
    <property type="entry name" value="HTH_ARAC"/>
    <property type="match status" value="1"/>
</dbReference>
<dbReference type="InterPro" id="IPR018060">
    <property type="entry name" value="HTH_AraC"/>
</dbReference>
<dbReference type="Pfam" id="PF02311">
    <property type="entry name" value="AraC_binding"/>
    <property type="match status" value="1"/>
</dbReference>
<dbReference type="InterPro" id="IPR003313">
    <property type="entry name" value="AraC-bd"/>
</dbReference>
<dbReference type="GO" id="GO:0030288">
    <property type="term" value="C:outer membrane-bounded periplasmic space"/>
    <property type="evidence" value="ECO:0007669"/>
    <property type="project" value="TreeGrafter"/>
</dbReference>
<evidence type="ECO:0000256" key="2">
    <source>
        <dbReference type="ARBA" id="ARBA00008814"/>
    </source>
</evidence>
<keyword evidence="8" id="KW-0812">Transmembrane</keyword>
<comment type="similarity">
    <text evidence="2">Belongs to the bacterial solute-binding protein 8 family.</text>
</comment>
<dbReference type="Gene3D" id="3.40.50.1980">
    <property type="entry name" value="Nitrogenase molybdenum iron protein domain"/>
    <property type="match status" value="2"/>
</dbReference>
<accession>A0A3T1CY00</accession>
<dbReference type="AlphaFoldDB" id="A0A3T1CY00"/>
<keyword evidence="6" id="KW-0238">DNA-binding</keyword>
<evidence type="ECO:0000259" key="9">
    <source>
        <dbReference type="PROSITE" id="PS01124"/>
    </source>
</evidence>
<dbReference type="InterPro" id="IPR009057">
    <property type="entry name" value="Homeodomain-like_sf"/>
</dbReference>
<evidence type="ECO:0000313" key="11">
    <source>
        <dbReference type="EMBL" id="BBI30716.1"/>
    </source>
</evidence>
<dbReference type="InterPro" id="IPR037923">
    <property type="entry name" value="HTH-like"/>
</dbReference>
<dbReference type="PROSITE" id="PS50983">
    <property type="entry name" value="FE_B12_PBP"/>
    <property type="match status" value="1"/>
</dbReference>
<dbReference type="Pfam" id="PF12833">
    <property type="entry name" value="HTH_18"/>
    <property type="match status" value="1"/>
</dbReference>
<feature type="domain" description="Fe/B12 periplasmic-binding" evidence="10">
    <location>
        <begin position="275"/>
        <end position="538"/>
    </location>
</feature>
<evidence type="ECO:0000256" key="3">
    <source>
        <dbReference type="ARBA" id="ARBA00022448"/>
    </source>
</evidence>
<feature type="transmembrane region" description="Helical" evidence="8">
    <location>
        <begin position="280"/>
        <end position="301"/>
    </location>
</feature>
<dbReference type="PROSITE" id="PS00041">
    <property type="entry name" value="HTH_ARAC_FAMILY_1"/>
    <property type="match status" value="1"/>
</dbReference>
<dbReference type="GO" id="GO:0043565">
    <property type="term" value="F:sequence-specific DNA binding"/>
    <property type="evidence" value="ECO:0007669"/>
    <property type="project" value="InterPro"/>
</dbReference>
<evidence type="ECO:0000256" key="5">
    <source>
        <dbReference type="ARBA" id="ARBA00023015"/>
    </source>
</evidence>
<proteinExistence type="inferred from homology"/>
<keyword evidence="4" id="KW-0732">Signal</keyword>
<dbReference type="InterPro" id="IPR002491">
    <property type="entry name" value="ABC_transptr_periplasmic_BD"/>
</dbReference>
<evidence type="ECO:0000256" key="4">
    <source>
        <dbReference type="ARBA" id="ARBA00022729"/>
    </source>
</evidence>
<evidence type="ECO:0000313" key="12">
    <source>
        <dbReference type="Proteomes" id="UP000289856"/>
    </source>
</evidence>
<evidence type="ECO:0008006" key="13">
    <source>
        <dbReference type="Google" id="ProtNLM"/>
    </source>
</evidence>
<keyword evidence="8" id="KW-0472">Membrane</keyword>
<evidence type="ECO:0000256" key="8">
    <source>
        <dbReference type="SAM" id="Phobius"/>
    </source>
</evidence>